<keyword evidence="4 6" id="KW-0520">NAD</keyword>
<dbReference type="SUPFAM" id="SSF52218">
    <property type="entry name" value="Flavoproteins"/>
    <property type="match status" value="1"/>
</dbReference>
<evidence type="ECO:0000256" key="1">
    <source>
        <dbReference type="ARBA" id="ARBA00022630"/>
    </source>
</evidence>
<comment type="function">
    <text evidence="6">Quinone reductase that provides resistance to thiol-specific stress caused by electrophilic quinones.</text>
</comment>
<dbReference type="EC" id="1.7.1.17" evidence="6"/>
<organism evidence="8 9">
    <name type="scientific">Exiguobacterium aurantiacum</name>
    <dbReference type="NCBI Taxonomy" id="33987"/>
    <lineage>
        <taxon>Bacteria</taxon>
        <taxon>Bacillati</taxon>
        <taxon>Bacillota</taxon>
        <taxon>Bacilli</taxon>
        <taxon>Bacillales</taxon>
        <taxon>Bacillales Family XII. Incertae Sedis</taxon>
        <taxon>Exiguobacterium</taxon>
    </lineage>
</organism>
<dbReference type="RefSeq" id="WP_024372478.1">
    <property type="nucleotide sequence ID" value="NZ_UGGP01000001.1"/>
</dbReference>
<dbReference type="Proteomes" id="UP000254060">
    <property type="component" value="Unassembled WGS sequence"/>
</dbReference>
<evidence type="ECO:0000259" key="7">
    <source>
        <dbReference type="Pfam" id="PF02525"/>
    </source>
</evidence>
<proteinExistence type="inferred from homology"/>
<comment type="catalytic activity">
    <reaction evidence="6">
        <text>2 a quinone + NADH + H(+) = 2 a 1,4-benzosemiquinone + NAD(+)</text>
        <dbReference type="Rhea" id="RHEA:65952"/>
        <dbReference type="ChEBI" id="CHEBI:15378"/>
        <dbReference type="ChEBI" id="CHEBI:57540"/>
        <dbReference type="ChEBI" id="CHEBI:57945"/>
        <dbReference type="ChEBI" id="CHEBI:132124"/>
        <dbReference type="ChEBI" id="CHEBI:134225"/>
    </reaction>
</comment>
<dbReference type="HAMAP" id="MF_01216">
    <property type="entry name" value="Azoreductase_type1"/>
    <property type="match status" value="1"/>
</dbReference>
<evidence type="ECO:0000256" key="6">
    <source>
        <dbReference type="HAMAP-Rule" id="MF_01216"/>
    </source>
</evidence>
<evidence type="ECO:0000256" key="3">
    <source>
        <dbReference type="ARBA" id="ARBA00023002"/>
    </source>
</evidence>
<evidence type="ECO:0000313" key="8">
    <source>
        <dbReference type="EMBL" id="STO09380.1"/>
    </source>
</evidence>
<dbReference type="EMBL" id="UGGP01000001">
    <property type="protein sequence ID" value="STO09380.1"/>
    <property type="molecule type" value="Genomic_DNA"/>
</dbReference>
<name>A0A377FX33_9BACL</name>
<comment type="similarity">
    <text evidence="6">Belongs to the azoreductase type 1 family.</text>
</comment>
<protein>
    <recommendedName>
        <fullName evidence="6">FMN dependent NADH:quinone oxidoreductase</fullName>
        <ecNumber evidence="6">1.6.5.-</ecNumber>
    </recommendedName>
    <alternativeName>
        <fullName evidence="6">Azo-dye reductase</fullName>
    </alternativeName>
    <alternativeName>
        <fullName evidence="6">FMN-dependent NADH-azo compound oxidoreductase</fullName>
    </alternativeName>
    <alternativeName>
        <fullName evidence="6">FMN-dependent NADH-azoreductase</fullName>
        <ecNumber evidence="6">1.7.1.17</ecNumber>
    </alternativeName>
</protein>
<keyword evidence="1 6" id="KW-0285">Flavoprotein</keyword>
<feature type="binding site" evidence="6">
    <location>
        <begin position="17"/>
        <end position="19"/>
    </location>
    <ligand>
        <name>FMN</name>
        <dbReference type="ChEBI" id="CHEBI:58210"/>
    </ligand>
</feature>
<evidence type="ECO:0000313" key="9">
    <source>
        <dbReference type="Proteomes" id="UP000254060"/>
    </source>
</evidence>
<comment type="cofactor">
    <cofactor evidence="6">
        <name>FMN</name>
        <dbReference type="ChEBI" id="CHEBI:58210"/>
    </cofactor>
    <text evidence="6">Binds 1 FMN per subunit.</text>
</comment>
<comment type="function">
    <text evidence="6">Also exhibits azoreductase activity. Catalyzes the reductive cleavage of the azo bond in aromatic azo compounds to the corresponding amines.</text>
</comment>
<dbReference type="PANTHER" id="PTHR43741:SF7">
    <property type="entry name" value="FMN-DEPENDENT NADH:QUINONE OXIDOREDUCTASE"/>
    <property type="match status" value="1"/>
</dbReference>
<accession>A0A377FX33</accession>
<dbReference type="GO" id="GO:0016655">
    <property type="term" value="F:oxidoreductase activity, acting on NAD(P)H, quinone or similar compound as acceptor"/>
    <property type="evidence" value="ECO:0007669"/>
    <property type="project" value="InterPro"/>
</dbReference>
<feature type="binding site" evidence="6">
    <location>
        <begin position="99"/>
        <end position="102"/>
    </location>
    <ligand>
        <name>FMN</name>
        <dbReference type="ChEBI" id="CHEBI:58210"/>
    </ligand>
</feature>
<dbReference type="OrthoDB" id="9805013at2"/>
<dbReference type="InterPro" id="IPR003680">
    <property type="entry name" value="Flavodoxin_fold"/>
</dbReference>
<dbReference type="EC" id="1.6.5.-" evidence="6"/>
<dbReference type="InterPro" id="IPR050104">
    <property type="entry name" value="FMN-dep_NADH:Q_OxRdtase_AzoR1"/>
</dbReference>
<dbReference type="Gene3D" id="3.40.50.360">
    <property type="match status" value="1"/>
</dbReference>
<sequence>MKKVLYVSANPKPTELSYSKQVAETFMTTLKEENASLDIEAIELYDVDVQEIDGDVLSAWGKFASGEALTDVEAAKVATMNGMLEKFMAADVYVFATPMWNFFFPARMKMFLDSVLTAGKTFRYTEQGPVGLLENKQAIHIQGTGGIYTGTDLNFADAYLRQALAFVGVTDVTTLAVEGMNQFPDKIEEIVADAKAKAETLAKEVAGAVTV</sequence>
<evidence type="ECO:0000256" key="2">
    <source>
        <dbReference type="ARBA" id="ARBA00022643"/>
    </source>
</evidence>
<gene>
    <name evidence="8" type="primary">azoR2</name>
    <name evidence="6" type="synonym">azoR</name>
    <name evidence="8" type="ORF">NCTC13163_02816</name>
</gene>
<evidence type="ECO:0000256" key="4">
    <source>
        <dbReference type="ARBA" id="ARBA00023027"/>
    </source>
</evidence>
<dbReference type="AlphaFoldDB" id="A0A377FX33"/>
<dbReference type="InterPro" id="IPR023048">
    <property type="entry name" value="NADH:quinone_OxRdtase_FMN_depd"/>
</dbReference>
<dbReference type="STRING" id="1397694.GCA_000702585_00239"/>
<reference evidence="8 9" key="1">
    <citation type="submission" date="2018-06" db="EMBL/GenBank/DDBJ databases">
        <authorList>
            <consortium name="Pathogen Informatics"/>
            <person name="Doyle S."/>
        </authorList>
    </citation>
    <scope>NUCLEOTIDE SEQUENCE [LARGE SCALE GENOMIC DNA]</scope>
    <source>
        <strain evidence="8 9">NCTC13163</strain>
    </source>
</reference>
<dbReference type="GO" id="GO:0009055">
    <property type="term" value="F:electron transfer activity"/>
    <property type="evidence" value="ECO:0007669"/>
    <property type="project" value="UniProtKB-UniRule"/>
</dbReference>
<evidence type="ECO:0000256" key="5">
    <source>
        <dbReference type="ARBA" id="ARBA00048542"/>
    </source>
</evidence>
<feature type="domain" description="Flavodoxin-like fold" evidence="7">
    <location>
        <begin position="2"/>
        <end position="200"/>
    </location>
</feature>
<dbReference type="InterPro" id="IPR029039">
    <property type="entry name" value="Flavoprotein-like_sf"/>
</dbReference>
<comment type="subunit">
    <text evidence="6">Homodimer.</text>
</comment>
<dbReference type="GO" id="GO:0016652">
    <property type="term" value="F:oxidoreductase activity, acting on NAD(P)H as acceptor"/>
    <property type="evidence" value="ECO:0007669"/>
    <property type="project" value="UniProtKB-UniRule"/>
</dbReference>
<dbReference type="Pfam" id="PF02525">
    <property type="entry name" value="Flavodoxin_2"/>
    <property type="match status" value="1"/>
</dbReference>
<comment type="catalytic activity">
    <reaction evidence="5">
        <text>N,N-dimethyl-1,4-phenylenediamine + anthranilate + 2 NAD(+) = 2-(4-dimethylaminophenyl)diazenylbenzoate + 2 NADH + 2 H(+)</text>
        <dbReference type="Rhea" id="RHEA:55872"/>
        <dbReference type="ChEBI" id="CHEBI:15378"/>
        <dbReference type="ChEBI" id="CHEBI:15783"/>
        <dbReference type="ChEBI" id="CHEBI:16567"/>
        <dbReference type="ChEBI" id="CHEBI:57540"/>
        <dbReference type="ChEBI" id="CHEBI:57945"/>
        <dbReference type="ChEBI" id="CHEBI:71579"/>
        <dbReference type="EC" id="1.7.1.17"/>
    </reaction>
    <physiologicalReaction direction="right-to-left" evidence="5">
        <dbReference type="Rhea" id="RHEA:55874"/>
    </physiologicalReaction>
</comment>
<dbReference type="GO" id="GO:0010181">
    <property type="term" value="F:FMN binding"/>
    <property type="evidence" value="ECO:0007669"/>
    <property type="project" value="UniProtKB-UniRule"/>
</dbReference>
<keyword evidence="3 6" id="KW-0560">Oxidoreductase</keyword>
<comment type="caution">
    <text evidence="6">Lacks conserved residue(s) required for the propagation of feature annotation.</text>
</comment>
<dbReference type="PANTHER" id="PTHR43741">
    <property type="entry name" value="FMN-DEPENDENT NADH-AZOREDUCTASE 1"/>
    <property type="match status" value="1"/>
</dbReference>
<keyword evidence="2 6" id="KW-0288">FMN</keyword>